<evidence type="ECO:0000256" key="8">
    <source>
        <dbReference type="SAM" id="MobiDB-lite"/>
    </source>
</evidence>
<dbReference type="InterPro" id="IPR000515">
    <property type="entry name" value="MetI-like"/>
</dbReference>
<protein>
    <submittedName>
        <fullName evidence="10">Sugar ABC transporter permease</fullName>
    </submittedName>
</protein>
<evidence type="ECO:0000256" key="4">
    <source>
        <dbReference type="ARBA" id="ARBA00022692"/>
    </source>
</evidence>
<evidence type="ECO:0000313" key="10">
    <source>
        <dbReference type="EMBL" id="MBK0331740.1"/>
    </source>
</evidence>
<feature type="transmembrane region" description="Helical" evidence="7">
    <location>
        <begin position="176"/>
        <end position="193"/>
    </location>
</feature>
<name>A0ABS1BAT7_9MICO</name>
<evidence type="ECO:0000256" key="3">
    <source>
        <dbReference type="ARBA" id="ARBA00022475"/>
    </source>
</evidence>
<feature type="region of interest" description="Disordered" evidence="8">
    <location>
        <begin position="1"/>
        <end position="48"/>
    </location>
</feature>
<dbReference type="EMBL" id="JAEDAJ010000005">
    <property type="protein sequence ID" value="MBK0331740.1"/>
    <property type="molecule type" value="Genomic_DNA"/>
</dbReference>
<keyword evidence="4 7" id="KW-0812">Transmembrane</keyword>
<dbReference type="Pfam" id="PF00528">
    <property type="entry name" value="BPD_transp_1"/>
    <property type="match status" value="1"/>
</dbReference>
<feature type="transmembrane region" description="Helical" evidence="7">
    <location>
        <begin position="248"/>
        <end position="269"/>
    </location>
</feature>
<comment type="similarity">
    <text evidence="7">Belongs to the binding-protein-dependent transport system permease family.</text>
</comment>
<feature type="transmembrane region" description="Helical" evidence="7">
    <location>
        <begin position="308"/>
        <end position="329"/>
    </location>
</feature>
<comment type="subcellular location">
    <subcellularLocation>
        <location evidence="1 7">Cell membrane</location>
        <topology evidence="1 7">Multi-pass membrane protein</topology>
    </subcellularLocation>
</comment>
<keyword evidence="6 7" id="KW-0472">Membrane</keyword>
<sequence>MSAAADVNADAGPGPGQGAGPGADPSASAAPGPRSRGGGRGRRRARSRAQRETRAALFFLAPDAIGLLVFVAIPMALSVVLGFFWIDGFGNFEFIGIDNYVRMVKDPQFWNSARVTLLYLVVLVPLIYVVGLGLALLVQQRFPAVGIIRSALFLPYVISIVVVAMVWQFMLTDRTGVIASLLSIVGLDGISFLGDPRFALGTVIAVTVWLQMGYYMIIFLAGLQDIPGELYEAARIDGASAWQRLRRITLPLLAPTSFFVLLTSMVAVVTGGLDMIFVLTSGGPANSTSLLIFYIYQQAFLFGDLGYAAAVGSVLVAFLLLFSGVMFLLTRGGRFSHDD</sequence>
<feature type="transmembrane region" description="Helical" evidence="7">
    <location>
        <begin position="200"/>
        <end position="223"/>
    </location>
</feature>
<evidence type="ECO:0000256" key="6">
    <source>
        <dbReference type="ARBA" id="ARBA00023136"/>
    </source>
</evidence>
<feature type="domain" description="ABC transmembrane type-1" evidence="9">
    <location>
        <begin position="113"/>
        <end position="326"/>
    </location>
</feature>
<keyword evidence="11" id="KW-1185">Reference proteome</keyword>
<evidence type="ECO:0000259" key="9">
    <source>
        <dbReference type="PROSITE" id="PS50928"/>
    </source>
</evidence>
<feature type="compositionally biased region" description="Basic residues" evidence="8">
    <location>
        <begin position="37"/>
        <end position="48"/>
    </location>
</feature>
<feature type="transmembrane region" description="Helical" evidence="7">
    <location>
        <begin position="150"/>
        <end position="170"/>
    </location>
</feature>
<dbReference type="RefSeq" id="WP_200502381.1">
    <property type="nucleotide sequence ID" value="NZ_JAEDAJ010000005.1"/>
</dbReference>
<reference evidence="10 11" key="1">
    <citation type="submission" date="2020-12" db="EMBL/GenBank/DDBJ databases">
        <title>Brachybacterium sp. MASK1Z-5, whole genome shotgun sequence.</title>
        <authorList>
            <person name="Tuo L."/>
        </authorList>
    </citation>
    <scope>NUCLEOTIDE SEQUENCE [LARGE SCALE GENOMIC DNA]</scope>
    <source>
        <strain evidence="10 11">MASK1Z-5</strain>
    </source>
</reference>
<dbReference type="PROSITE" id="PS50928">
    <property type="entry name" value="ABC_TM1"/>
    <property type="match status" value="1"/>
</dbReference>
<evidence type="ECO:0000256" key="1">
    <source>
        <dbReference type="ARBA" id="ARBA00004651"/>
    </source>
</evidence>
<evidence type="ECO:0000256" key="2">
    <source>
        <dbReference type="ARBA" id="ARBA00022448"/>
    </source>
</evidence>
<evidence type="ECO:0000256" key="5">
    <source>
        <dbReference type="ARBA" id="ARBA00022989"/>
    </source>
</evidence>
<feature type="transmembrane region" description="Helical" evidence="7">
    <location>
        <begin position="276"/>
        <end position="296"/>
    </location>
</feature>
<feature type="transmembrane region" description="Helical" evidence="7">
    <location>
        <begin position="56"/>
        <end position="86"/>
    </location>
</feature>
<feature type="compositionally biased region" description="Low complexity" evidence="8">
    <location>
        <begin position="22"/>
        <end position="34"/>
    </location>
</feature>
<comment type="caution">
    <text evidence="10">The sequence shown here is derived from an EMBL/GenBank/DDBJ whole genome shotgun (WGS) entry which is preliminary data.</text>
</comment>
<organism evidence="10 11">
    <name type="scientific">Brachybacterium halotolerans</name>
    <dbReference type="NCBI Taxonomy" id="2795215"/>
    <lineage>
        <taxon>Bacteria</taxon>
        <taxon>Bacillati</taxon>
        <taxon>Actinomycetota</taxon>
        <taxon>Actinomycetes</taxon>
        <taxon>Micrococcales</taxon>
        <taxon>Dermabacteraceae</taxon>
        <taxon>Brachybacterium</taxon>
    </lineage>
</organism>
<evidence type="ECO:0000256" key="7">
    <source>
        <dbReference type="RuleBase" id="RU363032"/>
    </source>
</evidence>
<keyword evidence="5 7" id="KW-1133">Transmembrane helix</keyword>
<dbReference type="Gene3D" id="1.10.3720.10">
    <property type="entry name" value="MetI-like"/>
    <property type="match status" value="1"/>
</dbReference>
<feature type="transmembrane region" description="Helical" evidence="7">
    <location>
        <begin position="117"/>
        <end position="138"/>
    </location>
</feature>
<proteinExistence type="inferred from homology"/>
<dbReference type="SUPFAM" id="SSF161098">
    <property type="entry name" value="MetI-like"/>
    <property type="match status" value="1"/>
</dbReference>
<keyword evidence="3" id="KW-1003">Cell membrane</keyword>
<accession>A0ABS1BAT7</accession>
<gene>
    <name evidence="10" type="ORF">I8D64_10020</name>
</gene>
<dbReference type="PANTHER" id="PTHR30193">
    <property type="entry name" value="ABC TRANSPORTER PERMEASE PROTEIN"/>
    <property type="match status" value="1"/>
</dbReference>
<dbReference type="PANTHER" id="PTHR30193:SF37">
    <property type="entry name" value="INNER MEMBRANE ABC TRANSPORTER PERMEASE PROTEIN YCJO"/>
    <property type="match status" value="1"/>
</dbReference>
<keyword evidence="2 7" id="KW-0813">Transport</keyword>
<dbReference type="InterPro" id="IPR051393">
    <property type="entry name" value="ABC_transporter_permease"/>
</dbReference>
<dbReference type="InterPro" id="IPR035906">
    <property type="entry name" value="MetI-like_sf"/>
</dbReference>
<evidence type="ECO:0000313" key="11">
    <source>
        <dbReference type="Proteomes" id="UP000612352"/>
    </source>
</evidence>
<dbReference type="Proteomes" id="UP000612352">
    <property type="component" value="Unassembled WGS sequence"/>
</dbReference>
<dbReference type="CDD" id="cd06261">
    <property type="entry name" value="TM_PBP2"/>
    <property type="match status" value="1"/>
</dbReference>